<evidence type="ECO:0000313" key="1">
    <source>
        <dbReference type="EMBL" id="AVO50921.1"/>
    </source>
</evidence>
<accession>A0A2R3QGL4</accession>
<dbReference type="PANTHER" id="PTHR39337:SF1">
    <property type="entry name" value="BLR5642 PROTEIN"/>
    <property type="match status" value="1"/>
</dbReference>
<dbReference type="EMBL" id="CP027667">
    <property type="protein sequence ID" value="AVO50921.1"/>
    <property type="molecule type" value="Genomic_DNA"/>
</dbReference>
<dbReference type="OrthoDB" id="9789109at2"/>
<dbReference type="Pfam" id="PF04343">
    <property type="entry name" value="DUF488"/>
    <property type="match status" value="1"/>
</dbReference>
<proteinExistence type="predicted"/>
<dbReference type="PIRSF" id="PIRSF024492">
    <property type="entry name" value="UCP024492"/>
    <property type="match status" value="1"/>
</dbReference>
<reference evidence="1 2" key="1">
    <citation type="submission" date="2018-03" db="EMBL/GenBank/DDBJ databases">
        <title>Genome sequencing of Melaminivora sp.</title>
        <authorList>
            <person name="Kim S.-J."/>
            <person name="Heo J."/>
            <person name="Ahn J.-H."/>
            <person name="Kwon S.-W."/>
        </authorList>
    </citation>
    <scope>NUCLEOTIDE SEQUENCE [LARGE SCALE GENOMIC DNA]</scope>
    <source>
        <strain evidence="1 2">SC2-9</strain>
    </source>
</reference>
<protein>
    <submittedName>
        <fullName evidence="1">DNA repair protein</fullName>
    </submittedName>
</protein>
<evidence type="ECO:0000313" key="2">
    <source>
        <dbReference type="Proteomes" id="UP000237925"/>
    </source>
</evidence>
<sequence>MPFFTIGHSSRSLEEFLLLLQQAEVTRVVDIRKIPRSRANPQFNEDAMPEALAPHGVGYEHLARLGGLRGKVQGVEREVNGFWTNASFHRYADYALTPPFAEGLAELIALGRRERVAFMCSEAVWWRCHRRIVADWLVARGEAVFHIMAAGRVDPVRMTPGAVVAPDGVVRYPAQEGGEEQADPKAEG</sequence>
<dbReference type="InterPro" id="IPR014519">
    <property type="entry name" value="UCP024492"/>
</dbReference>
<dbReference type="InterPro" id="IPR007438">
    <property type="entry name" value="DUF488"/>
</dbReference>
<dbReference type="PANTHER" id="PTHR39337">
    <property type="entry name" value="BLR5642 PROTEIN"/>
    <property type="match status" value="1"/>
</dbReference>
<name>A0A2R3QGL4_9BURK</name>
<keyword evidence="2" id="KW-1185">Reference proteome</keyword>
<dbReference type="AlphaFoldDB" id="A0A2R3QGL4"/>
<gene>
    <name evidence="1" type="ORF">C6568_02700</name>
</gene>
<dbReference type="KEGG" id="mela:C6568_02700"/>
<organism evidence="1 2">
    <name type="scientific">Melaminivora suipulveris</name>
    <dbReference type="NCBI Taxonomy" id="2109913"/>
    <lineage>
        <taxon>Bacteria</taxon>
        <taxon>Pseudomonadati</taxon>
        <taxon>Pseudomonadota</taxon>
        <taxon>Betaproteobacteria</taxon>
        <taxon>Burkholderiales</taxon>
        <taxon>Comamonadaceae</taxon>
        <taxon>Melaminivora</taxon>
    </lineage>
</organism>
<dbReference type="Proteomes" id="UP000237925">
    <property type="component" value="Chromosome"/>
</dbReference>